<protein>
    <submittedName>
        <fullName evidence="1">Uncharacterized protein</fullName>
    </submittedName>
</protein>
<evidence type="ECO:0000313" key="1">
    <source>
        <dbReference type="EnsemblMetazoa" id="AQUA002231-PA"/>
    </source>
</evidence>
<keyword evidence="2" id="KW-1185">Reference proteome</keyword>
<reference evidence="1" key="1">
    <citation type="submission" date="2020-05" db="UniProtKB">
        <authorList>
            <consortium name="EnsemblMetazoa"/>
        </authorList>
    </citation>
    <scope>IDENTIFICATION</scope>
    <source>
        <strain evidence="1">SANGQUA</strain>
    </source>
</reference>
<organism evidence="1 2">
    <name type="scientific">Anopheles quadriannulatus</name>
    <name type="common">Mosquito</name>
    <dbReference type="NCBI Taxonomy" id="34691"/>
    <lineage>
        <taxon>Eukaryota</taxon>
        <taxon>Metazoa</taxon>
        <taxon>Ecdysozoa</taxon>
        <taxon>Arthropoda</taxon>
        <taxon>Hexapoda</taxon>
        <taxon>Insecta</taxon>
        <taxon>Pterygota</taxon>
        <taxon>Neoptera</taxon>
        <taxon>Endopterygota</taxon>
        <taxon>Diptera</taxon>
        <taxon>Nematocera</taxon>
        <taxon>Culicoidea</taxon>
        <taxon>Culicidae</taxon>
        <taxon>Anophelinae</taxon>
        <taxon>Anopheles</taxon>
    </lineage>
</organism>
<dbReference type="AlphaFoldDB" id="A0A182WXH1"/>
<accession>A0A182WXH1</accession>
<dbReference type="EnsemblMetazoa" id="AQUA002231-RA">
    <property type="protein sequence ID" value="AQUA002231-PA"/>
    <property type="gene ID" value="AQUA002231"/>
</dbReference>
<dbReference type="Proteomes" id="UP000076407">
    <property type="component" value="Unassembled WGS sequence"/>
</dbReference>
<dbReference type="VEuPathDB" id="VectorBase:AQUA002231"/>
<evidence type="ECO:0000313" key="2">
    <source>
        <dbReference type="Proteomes" id="UP000076407"/>
    </source>
</evidence>
<sequence>MGSREKRLLAEWLHTVHVLRRKTALLALEQYIVDNLFGEALLLQREVYHPHTDALTEELTPVRLRPARPIHLPLNSLNDEWR</sequence>
<proteinExistence type="predicted"/>
<name>A0A182WXH1_ANOQN</name>